<protein>
    <recommendedName>
        <fullName evidence="8">Probable lipid II flippase MurJ</fullName>
    </recommendedName>
</protein>
<keyword evidence="4 8" id="KW-0133">Cell shape</keyword>
<dbReference type="AlphaFoldDB" id="A0A845D9G3"/>
<feature type="transmembrane region" description="Helical" evidence="8">
    <location>
        <begin position="505"/>
        <end position="527"/>
    </location>
</feature>
<dbReference type="GO" id="GO:0009252">
    <property type="term" value="P:peptidoglycan biosynthetic process"/>
    <property type="evidence" value="ECO:0007669"/>
    <property type="project" value="UniProtKB-UniRule"/>
</dbReference>
<dbReference type="GO" id="GO:0008360">
    <property type="term" value="P:regulation of cell shape"/>
    <property type="evidence" value="ECO:0007669"/>
    <property type="project" value="UniProtKB-KW"/>
</dbReference>
<name>A0A845D9G3_9BACT</name>
<proteinExistence type="inferred from homology"/>
<feature type="transmembrane region" description="Helical" evidence="8">
    <location>
        <begin position="241"/>
        <end position="260"/>
    </location>
</feature>
<feature type="transmembrane region" description="Helical" evidence="8">
    <location>
        <begin position="316"/>
        <end position="340"/>
    </location>
</feature>
<feature type="transmembrane region" description="Helical" evidence="8">
    <location>
        <begin position="138"/>
        <end position="157"/>
    </location>
</feature>
<keyword evidence="3 8" id="KW-0812">Transmembrane</keyword>
<dbReference type="Proteomes" id="UP000449092">
    <property type="component" value="Unassembled WGS sequence"/>
</dbReference>
<comment type="pathway">
    <text evidence="8">Cell wall biogenesis; peptidoglycan biosynthesis.</text>
</comment>
<dbReference type="InterPro" id="IPR004268">
    <property type="entry name" value="MurJ"/>
</dbReference>
<keyword evidence="8" id="KW-0961">Cell wall biogenesis/degradation</keyword>
<dbReference type="GO" id="GO:0005886">
    <property type="term" value="C:plasma membrane"/>
    <property type="evidence" value="ECO:0007669"/>
    <property type="project" value="UniProtKB-SubCell"/>
</dbReference>
<evidence type="ECO:0000313" key="9">
    <source>
        <dbReference type="EMBL" id="MYE38025.1"/>
    </source>
</evidence>
<feature type="transmembrane region" description="Helical" evidence="8">
    <location>
        <begin position="164"/>
        <end position="187"/>
    </location>
</feature>
<dbReference type="HAMAP" id="MF_02078">
    <property type="entry name" value="MurJ_MviN"/>
    <property type="match status" value="1"/>
</dbReference>
<gene>
    <name evidence="8" type="primary">murJ</name>
    <name evidence="9" type="ORF">F4X82_00705</name>
</gene>
<dbReference type="InterPro" id="IPR051050">
    <property type="entry name" value="Lipid_II_flippase_MurJ/MviN"/>
</dbReference>
<dbReference type="EMBL" id="VXOY01000007">
    <property type="protein sequence ID" value="MYE38025.1"/>
    <property type="molecule type" value="Genomic_DNA"/>
</dbReference>
<dbReference type="PANTHER" id="PTHR47019:SF1">
    <property type="entry name" value="LIPID II FLIPPASE MURJ"/>
    <property type="match status" value="1"/>
</dbReference>
<feature type="transmembrane region" description="Helical" evidence="8">
    <location>
        <begin position="59"/>
        <end position="82"/>
    </location>
</feature>
<evidence type="ECO:0000256" key="1">
    <source>
        <dbReference type="ARBA" id="ARBA00004651"/>
    </source>
</evidence>
<feature type="transmembrane region" description="Helical" evidence="8">
    <location>
        <begin position="94"/>
        <end position="118"/>
    </location>
</feature>
<feature type="transmembrane region" description="Helical" evidence="8">
    <location>
        <begin position="385"/>
        <end position="408"/>
    </location>
</feature>
<organism evidence="9 10">
    <name type="scientific">Candidatus Spechtbacteria bacterium SB0662_bin_43</name>
    <dbReference type="NCBI Taxonomy" id="2604897"/>
    <lineage>
        <taxon>Bacteria</taxon>
        <taxon>Candidatus Spechtiibacteriota</taxon>
    </lineage>
</organism>
<comment type="function">
    <text evidence="8">Involved in peptidoglycan biosynthesis. Transports lipid-linked peptidoglycan precursors from the inner to the outer leaflet of the cytoplasmic membrane.</text>
</comment>
<evidence type="ECO:0000256" key="5">
    <source>
        <dbReference type="ARBA" id="ARBA00022984"/>
    </source>
</evidence>
<dbReference type="CDD" id="cd13123">
    <property type="entry name" value="MATE_MurJ_like"/>
    <property type="match status" value="1"/>
</dbReference>
<keyword evidence="7 8" id="KW-0472">Membrane</keyword>
<sequence>MFSFLSRSTPSIALAGWILSVSAFVSMFLGLVRTRLLLHEYGVGIETDIYNAAFRVPDLIYLLVMSGALSAAFIPVFISYIQKNKKEAWHVAQSFFIASVVVIIVFALIMALIMPFVIDILASGFSDNDKQTIVELSRIMLISPLLLGMSAVLSGVLQSMNKFIVYALAPLFYNAGLILGIVVFTKWWGIHGLAWGVALGALLHLLIQVPAIIRSGFVVSRIRAIHSAVWRIWKLMIPRSFALGLYHVNISIITALASRISEGSITVFMNSYYVSTLLVGIIGVSFGTALFPALSGAYLKHEYKKYVTSLSRIVRGVFFLAFPISVLFFVLRFPIVQLIYGVDTVRFDDVRLMAAVLGVLSLGASAYVVLPVISRAFYARGNTITPVLVSIVGVVATVGLSTILLFVFPNTSFLVWLEDAFVISDVEARNIIALPLAVSFAGIVSLIAAFVLFVREDVRNRGLVREIGGALARISGAGLFAGLVAWGALQLISPGGAYTTSSVRLIFESGIVVSVMILMYSAIAVVMKFPEREIVSSFLKRGKQHSKK</sequence>
<evidence type="ECO:0000256" key="2">
    <source>
        <dbReference type="ARBA" id="ARBA00022475"/>
    </source>
</evidence>
<dbReference type="UniPathway" id="UPA00219"/>
<keyword evidence="2 8" id="KW-1003">Cell membrane</keyword>
<evidence type="ECO:0000256" key="3">
    <source>
        <dbReference type="ARBA" id="ARBA00022692"/>
    </source>
</evidence>
<keyword evidence="6 8" id="KW-1133">Transmembrane helix</keyword>
<comment type="subcellular location">
    <subcellularLocation>
        <location evidence="1 8">Cell membrane</location>
        <topology evidence="1 8">Multi-pass membrane protein</topology>
    </subcellularLocation>
</comment>
<comment type="similarity">
    <text evidence="8">Belongs to the MurJ/MviN family.</text>
</comment>
<feature type="transmembrane region" description="Helical" evidence="8">
    <location>
        <begin position="428"/>
        <end position="454"/>
    </location>
</feature>
<feature type="transmembrane region" description="Helical" evidence="8">
    <location>
        <begin position="352"/>
        <end position="373"/>
    </location>
</feature>
<evidence type="ECO:0000256" key="8">
    <source>
        <dbReference type="HAMAP-Rule" id="MF_02078"/>
    </source>
</evidence>
<evidence type="ECO:0000256" key="7">
    <source>
        <dbReference type="ARBA" id="ARBA00023136"/>
    </source>
</evidence>
<dbReference type="PANTHER" id="PTHR47019">
    <property type="entry name" value="LIPID II FLIPPASE MURJ"/>
    <property type="match status" value="1"/>
</dbReference>
<dbReference type="GO" id="GO:0034204">
    <property type="term" value="P:lipid translocation"/>
    <property type="evidence" value="ECO:0007669"/>
    <property type="project" value="TreeGrafter"/>
</dbReference>
<evidence type="ECO:0000256" key="6">
    <source>
        <dbReference type="ARBA" id="ARBA00022989"/>
    </source>
</evidence>
<evidence type="ECO:0000313" key="10">
    <source>
        <dbReference type="Proteomes" id="UP000449092"/>
    </source>
</evidence>
<feature type="transmembrane region" description="Helical" evidence="8">
    <location>
        <begin position="12"/>
        <end position="32"/>
    </location>
</feature>
<feature type="transmembrane region" description="Helical" evidence="8">
    <location>
        <begin position="272"/>
        <end position="295"/>
    </location>
</feature>
<accession>A0A845D9G3</accession>
<evidence type="ECO:0000256" key="4">
    <source>
        <dbReference type="ARBA" id="ARBA00022960"/>
    </source>
</evidence>
<dbReference type="GO" id="GO:0071555">
    <property type="term" value="P:cell wall organization"/>
    <property type="evidence" value="ECO:0007669"/>
    <property type="project" value="UniProtKB-KW"/>
</dbReference>
<dbReference type="GO" id="GO:0015648">
    <property type="term" value="F:lipid-linked peptidoglycan transporter activity"/>
    <property type="evidence" value="ECO:0007669"/>
    <property type="project" value="UniProtKB-UniRule"/>
</dbReference>
<keyword evidence="8" id="KW-0813">Transport</keyword>
<reference evidence="9 10" key="1">
    <citation type="submission" date="2019-09" db="EMBL/GenBank/DDBJ databases">
        <title>Characterisation of the sponge microbiome using genome-centric metagenomics.</title>
        <authorList>
            <person name="Engelberts J.P."/>
            <person name="Robbins S.J."/>
            <person name="De Goeij J.M."/>
            <person name="Aranda M."/>
            <person name="Bell S.C."/>
            <person name="Webster N.S."/>
        </authorList>
    </citation>
    <scope>NUCLEOTIDE SEQUENCE [LARGE SCALE GENOMIC DNA]</scope>
    <source>
        <strain evidence="9">SB0662_bin_43</strain>
    </source>
</reference>
<comment type="caution">
    <text evidence="9">The sequence shown here is derived from an EMBL/GenBank/DDBJ whole genome shotgun (WGS) entry which is preliminary data.</text>
</comment>
<dbReference type="PRINTS" id="PR01806">
    <property type="entry name" value="VIRFACTRMVIN"/>
</dbReference>
<keyword evidence="5 8" id="KW-0573">Peptidoglycan synthesis</keyword>
<feature type="transmembrane region" description="Helical" evidence="8">
    <location>
        <begin position="193"/>
        <end position="213"/>
    </location>
</feature>
<feature type="transmembrane region" description="Helical" evidence="8">
    <location>
        <begin position="474"/>
        <end position="493"/>
    </location>
</feature>
<dbReference type="Pfam" id="PF03023">
    <property type="entry name" value="MurJ"/>
    <property type="match status" value="1"/>
</dbReference>